<dbReference type="RefSeq" id="WP_340468775.1">
    <property type="nucleotide sequence ID" value="NZ_JBANBB010000001.1"/>
</dbReference>
<dbReference type="SMART" id="SM00387">
    <property type="entry name" value="HATPase_c"/>
    <property type="match status" value="1"/>
</dbReference>
<evidence type="ECO:0000256" key="2">
    <source>
        <dbReference type="ARBA" id="ARBA00012438"/>
    </source>
</evidence>
<dbReference type="EC" id="2.7.13.3" evidence="2"/>
<comment type="catalytic activity">
    <reaction evidence="1">
        <text>ATP + protein L-histidine = ADP + protein N-phospho-L-histidine.</text>
        <dbReference type="EC" id="2.7.13.3"/>
    </reaction>
</comment>
<evidence type="ECO:0000256" key="6">
    <source>
        <dbReference type="ARBA" id="ARBA00023012"/>
    </source>
</evidence>
<feature type="compositionally biased region" description="Acidic residues" evidence="8">
    <location>
        <begin position="133"/>
        <end position="145"/>
    </location>
</feature>
<dbReference type="InterPro" id="IPR050351">
    <property type="entry name" value="BphY/WalK/GraS-like"/>
</dbReference>
<keyword evidence="11" id="KW-1185">Reference proteome</keyword>
<proteinExistence type="predicted"/>
<dbReference type="InterPro" id="IPR005467">
    <property type="entry name" value="His_kinase_dom"/>
</dbReference>
<feature type="domain" description="Histidine kinase" evidence="9">
    <location>
        <begin position="218"/>
        <end position="447"/>
    </location>
</feature>
<feature type="region of interest" description="Disordered" evidence="8">
    <location>
        <begin position="133"/>
        <end position="181"/>
    </location>
</feature>
<keyword evidence="3" id="KW-0597">Phosphoprotein</keyword>
<evidence type="ECO:0000256" key="4">
    <source>
        <dbReference type="ARBA" id="ARBA00022679"/>
    </source>
</evidence>
<evidence type="ECO:0000256" key="1">
    <source>
        <dbReference type="ARBA" id="ARBA00000085"/>
    </source>
</evidence>
<feature type="compositionally biased region" description="Gly residues" evidence="8">
    <location>
        <begin position="155"/>
        <end position="166"/>
    </location>
</feature>
<organism evidence="10 11">
    <name type="scientific">Bifidobacterium favimelis</name>
    <dbReference type="NCBI Taxonomy" id="3122979"/>
    <lineage>
        <taxon>Bacteria</taxon>
        <taxon>Bacillati</taxon>
        <taxon>Actinomycetota</taxon>
        <taxon>Actinomycetes</taxon>
        <taxon>Bifidobacteriales</taxon>
        <taxon>Bifidobacteriaceae</taxon>
        <taxon>Bifidobacterium</taxon>
    </lineage>
</organism>
<reference evidence="10 11" key="1">
    <citation type="submission" date="2024-02" db="EMBL/GenBank/DDBJ databases">
        <title>Bifidobacterium honeyensis sp. nov., isolated from the comb honey.</title>
        <authorList>
            <person name="Liu W."/>
            <person name="Li Y."/>
        </authorList>
    </citation>
    <scope>NUCLEOTIDE SEQUENCE [LARGE SCALE GENOMIC DNA]</scope>
    <source>
        <strain evidence="10 11">IMAU50988</strain>
    </source>
</reference>
<dbReference type="InterPro" id="IPR036890">
    <property type="entry name" value="HATPase_C_sf"/>
</dbReference>
<keyword evidence="5 10" id="KW-0418">Kinase</keyword>
<evidence type="ECO:0000313" key="10">
    <source>
        <dbReference type="EMBL" id="MEK0306255.1"/>
    </source>
</evidence>
<evidence type="ECO:0000259" key="9">
    <source>
        <dbReference type="PROSITE" id="PS50109"/>
    </source>
</evidence>
<evidence type="ECO:0000313" key="11">
    <source>
        <dbReference type="Proteomes" id="UP001373159"/>
    </source>
</evidence>
<protein>
    <recommendedName>
        <fullName evidence="7">Sensor-like histidine kinase SenX3</fullName>
        <ecNumber evidence="2">2.7.13.3</ecNumber>
    </recommendedName>
</protein>
<accession>A0ABU8ZLX8</accession>
<feature type="compositionally biased region" description="Gly residues" evidence="8">
    <location>
        <begin position="458"/>
        <end position="473"/>
    </location>
</feature>
<dbReference type="PRINTS" id="PR00344">
    <property type="entry name" value="BCTRLSENSOR"/>
</dbReference>
<dbReference type="Pfam" id="PF02518">
    <property type="entry name" value="HATPase_c"/>
    <property type="match status" value="1"/>
</dbReference>
<dbReference type="PROSITE" id="PS50109">
    <property type="entry name" value="HIS_KIN"/>
    <property type="match status" value="1"/>
</dbReference>
<dbReference type="InterPro" id="IPR004358">
    <property type="entry name" value="Sig_transdc_His_kin-like_C"/>
</dbReference>
<evidence type="ECO:0000256" key="7">
    <source>
        <dbReference type="ARBA" id="ARBA00039401"/>
    </source>
</evidence>
<keyword evidence="4" id="KW-0808">Transferase</keyword>
<evidence type="ECO:0000256" key="3">
    <source>
        <dbReference type="ARBA" id="ARBA00022553"/>
    </source>
</evidence>
<evidence type="ECO:0000256" key="8">
    <source>
        <dbReference type="SAM" id="MobiDB-lite"/>
    </source>
</evidence>
<name>A0ABU8ZLX8_9BIFI</name>
<dbReference type="InterPro" id="IPR003594">
    <property type="entry name" value="HATPase_dom"/>
</dbReference>
<dbReference type="CDD" id="cd00075">
    <property type="entry name" value="HATPase"/>
    <property type="match status" value="1"/>
</dbReference>
<dbReference type="EMBL" id="JBANBB010000001">
    <property type="protein sequence ID" value="MEK0306255.1"/>
    <property type="molecule type" value="Genomic_DNA"/>
</dbReference>
<feature type="region of interest" description="Disordered" evidence="8">
    <location>
        <begin position="454"/>
        <end position="473"/>
    </location>
</feature>
<keyword evidence="6" id="KW-0902">Two-component regulatory system</keyword>
<dbReference type="Gene3D" id="3.30.565.10">
    <property type="entry name" value="Histidine kinase-like ATPase, C-terminal domain"/>
    <property type="match status" value="1"/>
</dbReference>
<dbReference type="PANTHER" id="PTHR45453:SF1">
    <property type="entry name" value="PHOSPHATE REGULON SENSOR PROTEIN PHOR"/>
    <property type="match status" value="1"/>
</dbReference>
<comment type="caution">
    <text evidence="10">The sequence shown here is derived from an EMBL/GenBank/DDBJ whole genome shotgun (WGS) entry which is preliminary data.</text>
</comment>
<sequence>MTSLASKVRGLFAGEGRKGDEEVDEDLDETTEALLSMIPTASVVVDADDGVIRSSSDSYRLGIVRNDEICDGRVMDAIRAVRASGGKKTLRLSTQTPDEFTALPAQVTLNAGADPGAEGDGGASEGGLMDALEEQGDEGGEDEDGGGSGTDASEGAGGVPSPGDGSGDTAHAGPKPVTRPNWLNVTVGKISDSFVVVLINDVSDSVRFIQTRDAFITNVSRQLLKPVEALGHLAGQIRRTSDLEGVDVGLIRDHLTQVESDARDVQRYSEYLSHVLNDLLLLIRAQEPIAPSERNRLDVAEQVARVLSEEEGPARDQGVCLARKCREGLTVHGDGGQIRAALAKLVENAVSYSPAGSTVSLVADPSPDGRYAVIRVIDRGTGIPKSEQGRIFERFYRADNQNGRTAIGIGLGLAIVKHVALTHHGSVKVWSSPGEGSTFSLILPLAGPVSVDSHGVGASAGGPSGPDGGNPNG</sequence>
<dbReference type="Proteomes" id="UP001373159">
    <property type="component" value="Unassembled WGS sequence"/>
</dbReference>
<dbReference type="SUPFAM" id="SSF55874">
    <property type="entry name" value="ATPase domain of HSP90 chaperone/DNA topoisomerase II/histidine kinase"/>
    <property type="match status" value="1"/>
</dbReference>
<gene>
    <name evidence="10" type="ORF">V8P97_02045</name>
</gene>
<dbReference type="GO" id="GO:0016301">
    <property type="term" value="F:kinase activity"/>
    <property type="evidence" value="ECO:0007669"/>
    <property type="project" value="UniProtKB-KW"/>
</dbReference>
<dbReference type="PANTHER" id="PTHR45453">
    <property type="entry name" value="PHOSPHATE REGULON SENSOR PROTEIN PHOR"/>
    <property type="match status" value="1"/>
</dbReference>
<evidence type="ECO:0000256" key="5">
    <source>
        <dbReference type="ARBA" id="ARBA00022777"/>
    </source>
</evidence>